<dbReference type="InterPro" id="IPR009079">
    <property type="entry name" value="4_helix_cytokine-like_core"/>
</dbReference>
<dbReference type="SUPFAM" id="SSF47266">
    <property type="entry name" value="4-helical cytokines"/>
    <property type="match status" value="1"/>
</dbReference>
<proteinExistence type="inferred from homology"/>
<dbReference type="PROSITE" id="PS00252">
    <property type="entry name" value="INTERFERON_A_B_D"/>
    <property type="match status" value="1"/>
</dbReference>
<feature type="signal peptide" evidence="7">
    <location>
        <begin position="1"/>
        <end position="23"/>
    </location>
</feature>
<keyword evidence="4 6" id="KW-0051">Antiviral defense</keyword>
<dbReference type="GO" id="GO:0051607">
    <property type="term" value="P:defense response to virus"/>
    <property type="evidence" value="ECO:0007669"/>
    <property type="project" value="UniProtKB-KW"/>
</dbReference>
<evidence type="ECO:0000256" key="1">
    <source>
        <dbReference type="ARBA" id="ARBA00004613"/>
    </source>
</evidence>
<keyword evidence="3" id="KW-0964">Secreted</keyword>
<dbReference type="Gene3D" id="1.20.1250.10">
    <property type="match status" value="1"/>
</dbReference>
<evidence type="ECO:0000256" key="7">
    <source>
        <dbReference type="SAM" id="SignalP"/>
    </source>
</evidence>
<keyword evidence="2 6" id="KW-0202">Cytokine</keyword>
<name>L8IFX0_9CETA</name>
<comment type="subcellular location">
    <subcellularLocation>
        <location evidence="1">Secreted</location>
    </subcellularLocation>
</comment>
<dbReference type="GO" id="GO:0005125">
    <property type="term" value="F:cytokine activity"/>
    <property type="evidence" value="ECO:0007669"/>
    <property type="project" value="UniProtKB-KW"/>
</dbReference>
<evidence type="ECO:0000313" key="8">
    <source>
        <dbReference type="EMBL" id="ELR54434.1"/>
    </source>
</evidence>
<dbReference type="PANTHER" id="PTHR11691:SF36">
    <property type="entry name" value="IFN-CHI1"/>
    <property type="match status" value="1"/>
</dbReference>
<dbReference type="GO" id="GO:0005126">
    <property type="term" value="F:cytokine receptor binding"/>
    <property type="evidence" value="ECO:0007669"/>
    <property type="project" value="InterPro"/>
</dbReference>
<dbReference type="GO" id="GO:0005615">
    <property type="term" value="C:extracellular space"/>
    <property type="evidence" value="ECO:0007669"/>
    <property type="project" value="UniProtKB-KW"/>
</dbReference>
<evidence type="ECO:0000313" key="9">
    <source>
        <dbReference type="Proteomes" id="UP000011080"/>
    </source>
</evidence>
<evidence type="ECO:0000256" key="4">
    <source>
        <dbReference type="ARBA" id="ARBA00023118"/>
    </source>
</evidence>
<reference evidence="8 9" key="1">
    <citation type="journal article" date="2012" name="Nat. Genet.">
        <title>The yak genome and adaptation to life at high altitude.</title>
        <authorList>
            <person name="Qiu Q."/>
            <person name="Zhang G."/>
            <person name="Ma T."/>
            <person name="Qian W."/>
            <person name="Wang J."/>
            <person name="Ye Z."/>
            <person name="Cao C."/>
            <person name="Hu Q."/>
            <person name="Kim J."/>
            <person name="Larkin D.M."/>
            <person name="Auvil L."/>
            <person name="Capitanu B."/>
            <person name="Ma J."/>
            <person name="Lewin H.A."/>
            <person name="Qian X."/>
            <person name="Lang Y."/>
            <person name="Zhou R."/>
            <person name="Wang L."/>
            <person name="Wang K."/>
            <person name="Xia J."/>
            <person name="Liao S."/>
            <person name="Pan S."/>
            <person name="Lu X."/>
            <person name="Hou H."/>
            <person name="Wang Y."/>
            <person name="Zang X."/>
            <person name="Yin Y."/>
            <person name="Ma H."/>
            <person name="Zhang J."/>
            <person name="Wang Z."/>
            <person name="Zhang Y."/>
            <person name="Zhang D."/>
            <person name="Yonezawa T."/>
            <person name="Hasegawa M."/>
            <person name="Zhong Y."/>
            <person name="Liu W."/>
            <person name="Zhang Y."/>
            <person name="Huang Z."/>
            <person name="Zhang S."/>
            <person name="Long R."/>
            <person name="Yang H."/>
            <person name="Wang J."/>
            <person name="Lenstra J.A."/>
            <person name="Cooper D.N."/>
            <person name="Wu Y."/>
            <person name="Wang J."/>
            <person name="Shi P."/>
            <person name="Wang J."/>
            <person name="Liu J."/>
        </authorList>
    </citation>
    <scope>NUCLEOTIDE SEQUENCE [LARGE SCALE GENOMIC DNA]</scope>
    <source>
        <strain evidence="9">yakQH1</strain>
    </source>
</reference>
<keyword evidence="5" id="KW-1015">Disulfide bond</keyword>
<gene>
    <name evidence="8" type="ORF">M91_11339</name>
</gene>
<dbReference type="PRINTS" id="PR00266">
    <property type="entry name" value="INTERFERONAB"/>
</dbReference>
<dbReference type="Pfam" id="PF00143">
    <property type="entry name" value="Interferon"/>
    <property type="match status" value="1"/>
</dbReference>
<feature type="chain" id="PRO_5003992407" evidence="7">
    <location>
        <begin position="24"/>
        <end position="184"/>
    </location>
</feature>
<dbReference type="EMBL" id="JH881424">
    <property type="protein sequence ID" value="ELR54434.1"/>
    <property type="molecule type" value="Genomic_DNA"/>
</dbReference>
<organism evidence="8 9">
    <name type="scientific">Bos mutus</name>
    <name type="common">wild yak</name>
    <dbReference type="NCBI Taxonomy" id="72004"/>
    <lineage>
        <taxon>Eukaryota</taxon>
        <taxon>Metazoa</taxon>
        <taxon>Chordata</taxon>
        <taxon>Craniata</taxon>
        <taxon>Vertebrata</taxon>
        <taxon>Euteleostomi</taxon>
        <taxon>Mammalia</taxon>
        <taxon>Eutheria</taxon>
        <taxon>Laurasiatheria</taxon>
        <taxon>Artiodactyla</taxon>
        <taxon>Ruminantia</taxon>
        <taxon>Pecora</taxon>
        <taxon>Bovidae</taxon>
        <taxon>Bovinae</taxon>
        <taxon>Bos</taxon>
    </lineage>
</organism>
<dbReference type="STRING" id="72004.ENSBMUP00000008386"/>
<dbReference type="InterPro" id="IPR000471">
    <property type="entry name" value="Interferon_alpha/beta/delta"/>
</dbReference>
<evidence type="ECO:0000256" key="5">
    <source>
        <dbReference type="ARBA" id="ARBA00023157"/>
    </source>
</evidence>
<dbReference type="PANTHER" id="PTHR11691">
    <property type="entry name" value="TYPE I INTERFERON"/>
    <property type="match status" value="1"/>
</dbReference>
<evidence type="ECO:0000256" key="2">
    <source>
        <dbReference type="ARBA" id="ARBA00022514"/>
    </source>
</evidence>
<comment type="similarity">
    <text evidence="6">Belongs to the alpha/beta interferon family.</text>
</comment>
<keyword evidence="7" id="KW-0732">Signal</keyword>
<dbReference type="GO" id="GO:0009891">
    <property type="term" value="P:positive regulation of biosynthetic process"/>
    <property type="evidence" value="ECO:0007669"/>
    <property type="project" value="UniProtKB-ARBA"/>
</dbReference>
<sequence length="184" mass="20829">MALPVTVLLALVMLCSSPTCSLGCELPLSHGNLESFTRWSQMERVPIVSCLRDRTDFRFPQTLVHGTRLEKTQATAVVQLLQQTFQLFSTMGSSAGREESLLDRFLVGLDQQLEDLDTCLREGRTPEQSPLGSENSRLAVKSYFQRISVYLKEKEYSHCAWEVVSVEIRRCLVFASKLIGKLRK</sequence>
<evidence type="ECO:0000256" key="6">
    <source>
        <dbReference type="RuleBase" id="RU000436"/>
    </source>
</evidence>
<protein>
    <submittedName>
        <fullName evidence="8">Interferon alpha-2</fullName>
    </submittedName>
</protein>
<dbReference type="SMART" id="SM00076">
    <property type="entry name" value="IFabd"/>
    <property type="match status" value="1"/>
</dbReference>
<dbReference type="FunFam" id="1.20.1250.10:FF:000001">
    <property type="entry name" value="Interferon alpha"/>
    <property type="match status" value="1"/>
</dbReference>
<evidence type="ECO:0000256" key="3">
    <source>
        <dbReference type="ARBA" id="ARBA00022525"/>
    </source>
</evidence>
<dbReference type="AlphaFoldDB" id="L8IFX0"/>
<dbReference type="OrthoDB" id="9702965at2759"/>
<dbReference type="Proteomes" id="UP000011080">
    <property type="component" value="Unassembled WGS sequence"/>
</dbReference>
<accession>L8IFX0</accession>